<evidence type="ECO:0000256" key="2">
    <source>
        <dbReference type="RuleBase" id="RU362119"/>
    </source>
</evidence>
<dbReference type="InterPro" id="IPR006179">
    <property type="entry name" value="5_nucleotidase/apyrase"/>
</dbReference>
<dbReference type="InterPro" id="IPR011240">
    <property type="entry name" value="Pesterase_YunD"/>
</dbReference>
<reference evidence="5 6" key="1">
    <citation type="submission" date="2024-01" db="EMBL/GenBank/DDBJ databases">
        <authorList>
            <person name="Botero Cardona J."/>
        </authorList>
    </citation>
    <scope>NUCLEOTIDE SEQUENCE [LARGE SCALE GENOMIC DNA]</scope>
    <source>
        <strain evidence="5 6">LMG 33000</strain>
    </source>
</reference>
<dbReference type="PRINTS" id="PR01607">
    <property type="entry name" value="APYRASEFAMLY"/>
</dbReference>
<dbReference type="PANTHER" id="PTHR11575">
    <property type="entry name" value="5'-NUCLEOTIDASE-RELATED"/>
    <property type="match status" value="1"/>
</dbReference>
<dbReference type="EMBL" id="CAWVOH010000001">
    <property type="protein sequence ID" value="CAK8053773.1"/>
    <property type="molecule type" value="Genomic_DNA"/>
</dbReference>
<dbReference type="Gene3D" id="3.90.780.10">
    <property type="entry name" value="5'-Nucleotidase, C-terminal domain"/>
    <property type="match status" value="1"/>
</dbReference>
<dbReference type="Gene3D" id="3.60.21.10">
    <property type="match status" value="1"/>
</dbReference>
<dbReference type="Proteomes" id="UP001314241">
    <property type="component" value="Unassembled WGS sequence"/>
</dbReference>
<dbReference type="PANTHER" id="PTHR11575:SF23">
    <property type="entry name" value="5-NUCLEOTIDASE FAMILY PROTEIN"/>
    <property type="match status" value="1"/>
</dbReference>
<comment type="similarity">
    <text evidence="2">Belongs to the 5'-nucleotidase family.</text>
</comment>
<dbReference type="CDD" id="cd00845">
    <property type="entry name" value="MPP_UshA_N_like"/>
    <property type="match status" value="1"/>
</dbReference>
<organism evidence="5 6">
    <name type="scientific">Eupransor demetentiae</name>
    <dbReference type="NCBI Taxonomy" id="3109584"/>
    <lineage>
        <taxon>Bacteria</taxon>
        <taxon>Bacillati</taxon>
        <taxon>Bacillota</taxon>
        <taxon>Bacilli</taxon>
        <taxon>Lactobacillales</taxon>
        <taxon>Lactobacillaceae</taxon>
        <taxon>Eupransor</taxon>
    </lineage>
</organism>
<dbReference type="EC" id="3.1.3.5" evidence="5"/>
<comment type="caution">
    <text evidence="5">The sequence shown here is derived from an EMBL/GenBank/DDBJ whole genome shotgun (WGS) entry which is preliminary data.</text>
</comment>
<accession>A0ABP0END4</accession>
<evidence type="ECO:0000313" key="6">
    <source>
        <dbReference type="Proteomes" id="UP001314241"/>
    </source>
</evidence>
<dbReference type="SUPFAM" id="SSF55816">
    <property type="entry name" value="5'-nucleotidase (syn. UDP-sugar hydrolase), C-terminal domain"/>
    <property type="match status" value="1"/>
</dbReference>
<protein>
    <submittedName>
        <fullName evidence="5">5'-nucleotidase family (UshA)</fullName>
        <ecNumber evidence="5">3.1.3.5</ecNumber>
    </submittedName>
</protein>
<dbReference type="Pfam" id="PF02872">
    <property type="entry name" value="5_nucleotid_C"/>
    <property type="match status" value="1"/>
</dbReference>
<gene>
    <name evidence="5" type="ORF">R54876_GBNLAHCA_00332</name>
</gene>
<dbReference type="GO" id="GO:0008253">
    <property type="term" value="F:5'-nucleotidase activity"/>
    <property type="evidence" value="ECO:0007669"/>
    <property type="project" value="UniProtKB-EC"/>
</dbReference>
<dbReference type="InterPro" id="IPR004843">
    <property type="entry name" value="Calcineurin-like_PHP"/>
</dbReference>
<keyword evidence="1" id="KW-0732">Signal</keyword>
<dbReference type="InterPro" id="IPR008334">
    <property type="entry name" value="5'-Nucleotdase_C"/>
</dbReference>
<dbReference type="InterPro" id="IPR029052">
    <property type="entry name" value="Metallo-depent_PP-like"/>
</dbReference>
<sequence>MEKITFLHTNDIHSHLEVWPRILRFFQEERRQDEHLFAFDIGDAIDRHHPLTDVTRGRANIEIMDEAHYDGATIGNNEGLVLPHADLNRLYDHANFPILLANLLELPAEKVPDWAQPYQIYTSEGGHKIAVIGLTAPYHITYEAVGWKPLEIDAVLDQYLPLLHERADVVVLLSHLGLPTDKRLAEKYDLDLIIGAHTHHVLPDGELTNGTMLAAAGRYGDHVGKVELSLNDAGKVEKAWAHAYPTKQMAVEPGDNERIEGWLKEGQRRLAQEHIANLAVDRTVEDQAQDALQALTDYCDVPAAMVSTGMFLTPLSAGPLNAADLIADMPHAVNPMLVTLSGRELKELVHEVQDSAKELLNLSLKGSGFRGKEFGRIVFRGIDQTADGQILYNGEAVQDDQDYRLATLDHYRWIKYFPVLDDAKAEFHLGTLLRELMADYYRKKD</sequence>
<keyword evidence="2 5" id="KW-0378">Hydrolase</keyword>
<dbReference type="RefSeq" id="WP_349641324.1">
    <property type="nucleotide sequence ID" value="NZ_CAWVOH010000001.1"/>
</dbReference>
<proteinExistence type="inferred from homology"/>
<dbReference type="PIRSF" id="PIRSF036361">
    <property type="entry name" value="YunD"/>
    <property type="match status" value="1"/>
</dbReference>
<name>A0ABP0END4_9LACO</name>
<dbReference type="InterPro" id="IPR036907">
    <property type="entry name" value="5'-Nucleotdase_C_sf"/>
</dbReference>
<keyword evidence="2" id="KW-0547">Nucleotide-binding</keyword>
<evidence type="ECO:0000256" key="1">
    <source>
        <dbReference type="ARBA" id="ARBA00022729"/>
    </source>
</evidence>
<keyword evidence="6" id="KW-1185">Reference proteome</keyword>
<dbReference type="Pfam" id="PF00149">
    <property type="entry name" value="Metallophos"/>
    <property type="match status" value="1"/>
</dbReference>
<evidence type="ECO:0000259" key="3">
    <source>
        <dbReference type="Pfam" id="PF00149"/>
    </source>
</evidence>
<feature type="domain" description="Calcineurin-like phosphoesterase" evidence="3">
    <location>
        <begin position="5"/>
        <end position="200"/>
    </location>
</feature>
<dbReference type="SUPFAM" id="SSF56300">
    <property type="entry name" value="Metallo-dependent phosphatases"/>
    <property type="match status" value="1"/>
</dbReference>
<evidence type="ECO:0000313" key="5">
    <source>
        <dbReference type="EMBL" id="CAK8053773.1"/>
    </source>
</evidence>
<feature type="domain" description="5'-Nucleotidase C-terminal" evidence="4">
    <location>
        <begin position="291"/>
        <end position="410"/>
    </location>
</feature>
<evidence type="ECO:0000259" key="4">
    <source>
        <dbReference type="Pfam" id="PF02872"/>
    </source>
</evidence>